<keyword evidence="9 16" id="KW-0472">Membrane</keyword>
<dbReference type="Proteomes" id="UP000006790">
    <property type="component" value="Chromosome 5"/>
</dbReference>
<feature type="compositionally biased region" description="Polar residues" evidence="19">
    <location>
        <begin position="409"/>
        <end position="429"/>
    </location>
</feature>
<evidence type="ECO:0000259" key="21">
    <source>
        <dbReference type="PROSITE" id="PS51762"/>
    </source>
</evidence>
<dbReference type="HOGENOM" id="CLU_027506_3_2_1"/>
<keyword evidence="12" id="KW-0449">Lipoprotein</keyword>
<dbReference type="RefSeq" id="XP_003647002.1">
    <property type="nucleotide sequence ID" value="XM_003646954.1"/>
</dbReference>
<dbReference type="GO" id="GO:0009277">
    <property type="term" value="C:fungal-type cell wall"/>
    <property type="evidence" value="ECO:0007669"/>
    <property type="project" value="EnsemblFungi"/>
</dbReference>
<sequence>MTRLESIIVLVITYIDLVTAVASVCNPLSATASCQPNTALATGISETFETESRDFSNYTTSGRIEYGSEGVSFTLNKRWDNPALMSNFYIMFGKVEVVLKAASGTGIVSSFYLQSDALDEIDFEWLGGDRKQFQTNFFSKGDVTTYARGAFHPVNDSQAFHTYAIDWRMDQTIWYLDGKVVRTLSNTTYDGYPQTPMRIYMGIWAGGDPSNQPGTIQWAGGLTDYSKVPFVSSVKKVLVTDYSTGEKYVYTDKTGTWNSIKSEKGVIYGRFDEASAEFDFLLSEGDDEEHDEEHDNGNDNGDDSGDDSGDDNGDCDDDENDNEAQDTLSESSGVEGTLKGAHDGQCTRRSGRPSHPGSPRTFGPPRPAYVFPNSNGGIAGSNYDGESDYDGGSSSGNNSRNTTGDGSTFRNTSSSQPTSASNQNFNNSGSTPMSGLSNIISARAVTIEIYLLSLGIILLLP</sequence>
<dbReference type="GeneID" id="11472026"/>
<evidence type="ECO:0000256" key="20">
    <source>
        <dbReference type="SAM" id="SignalP"/>
    </source>
</evidence>
<dbReference type="GO" id="GO:0008843">
    <property type="term" value="F:endochitinase activity"/>
    <property type="evidence" value="ECO:0007669"/>
    <property type="project" value="UniProtKB-EC"/>
</dbReference>
<feature type="chain" id="PRO_5003705411" description="Crh-like protein" evidence="20">
    <location>
        <begin position="21"/>
        <end position="461"/>
    </location>
</feature>
<reference evidence="22 23" key="1">
    <citation type="journal article" date="2011" name="G3 (Bethesda)">
        <title>Genome evolution in the Eremothecium clade of the Saccharomyces complex revealed by comparative genomics.</title>
        <authorList>
            <person name="Wendland J."/>
            <person name="Walther A."/>
        </authorList>
    </citation>
    <scope>NUCLEOTIDE SEQUENCE [LARGE SCALE GENOMIC DNA]</scope>
    <source>
        <strain evidence="23">CBS 270.75 / DBVPG 7215 / KCTC 17166 / NRRL Y-17582</strain>
    </source>
</reference>
<dbReference type="InterPro" id="IPR017168">
    <property type="entry name" value="CHR-like"/>
</dbReference>
<dbReference type="KEGG" id="erc:Ecym_5432"/>
<dbReference type="GO" id="GO:0006030">
    <property type="term" value="P:chitin metabolic process"/>
    <property type="evidence" value="ECO:0007669"/>
    <property type="project" value="EnsemblFungi"/>
</dbReference>
<feature type="active site" description="Proton donor" evidence="17">
    <location>
        <position position="124"/>
    </location>
</feature>
<evidence type="ECO:0000256" key="13">
    <source>
        <dbReference type="ARBA" id="ARBA00023295"/>
    </source>
</evidence>
<organism evidence="22 23">
    <name type="scientific">Eremothecium cymbalariae (strain CBS 270.75 / DBVPG 7215 / KCTC 17166 / NRRL Y-17582)</name>
    <name type="common">Yeast</name>
    <dbReference type="NCBI Taxonomy" id="931890"/>
    <lineage>
        <taxon>Eukaryota</taxon>
        <taxon>Fungi</taxon>
        <taxon>Dikarya</taxon>
        <taxon>Ascomycota</taxon>
        <taxon>Saccharomycotina</taxon>
        <taxon>Saccharomycetes</taxon>
        <taxon>Saccharomycetales</taxon>
        <taxon>Saccharomycetaceae</taxon>
        <taxon>Eremothecium</taxon>
    </lineage>
</organism>
<evidence type="ECO:0000256" key="6">
    <source>
        <dbReference type="ARBA" id="ARBA00022679"/>
    </source>
</evidence>
<evidence type="ECO:0000256" key="5">
    <source>
        <dbReference type="ARBA" id="ARBA00022676"/>
    </source>
</evidence>
<evidence type="ECO:0000256" key="14">
    <source>
        <dbReference type="ARBA" id="ARBA00023316"/>
    </source>
</evidence>
<keyword evidence="8 16" id="KW-0378">Hydrolase</keyword>
<proteinExistence type="inferred from homology"/>
<dbReference type="InterPro" id="IPR000757">
    <property type="entry name" value="Beta-glucanase-like"/>
</dbReference>
<feature type="signal peptide" evidence="20">
    <location>
        <begin position="1"/>
        <end position="20"/>
    </location>
</feature>
<dbReference type="InterPro" id="IPR013320">
    <property type="entry name" value="ConA-like_dom_sf"/>
</dbReference>
<evidence type="ECO:0000256" key="4">
    <source>
        <dbReference type="ARBA" id="ARBA00022622"/>
    </source>
</evidence>
<gene>
    <name evidence="22" type="ordered locus">Ecym_5432</name>
</gene>
<dbReference type="STRING" id="931890.I6NDP3"/>
<evidence type="ECO:0000256" key="12">
    <source>
        <dbReference type="ARBA" id="ARBA00023288"/>
    </source>
</evidence>
<comment type="catalytic activity">
    <reaction evidence="1">
        <text>Random endo-hydrolysis of N-acetyl-beta-D-glucosaminide (1-&gt;4)-beta-linkages in chitin and chitodextrins.</text>
        <dbReference type="EC" id="3.2.1.14"/>
    </reaction>
</comment>
<dbReference type="GO" id="GO:0031505">
    <property type="term" value="P:fungal-type cell wall organization"/>
    <property type="evidence" value="ECO:0007669"/>
    <property type="project" value="EnsemblFungi"/>
</dbReference>
<evidence type="ECO:0000256" key="8">
    <source>
        <dbReference type="ARBA" id="ARBA00022801"/>
    </source>
</evidence>
<dbReference type="SUPFAM" id="SSF49899">
    <property type="entry name" value="Concanavalin A-like lectins/glucanases"/>
    <property type="match status" value="1"/>
</dbReference>
<keyword evidence="23" id="KW-1185">Reference proteome</keyword>
<dbReference type="EC" id="3.2.-.-" evidence="16"/>
<feature type="disulfide bond" evidence="18">
    <location>
        <begin position="25"/>
        <end position="34"/>
    </location>
</feature>
<feature type="region of interest" description="Disordered" evidence="19">
    <location>
        <begin position="286"/>
        <end position="429"/>
    </location>
</feature>
<dbReference type="Pfam" id="PF00722">
    <property type="entry name" value="Glyco_hydro_16"/>
    <property type="match status" value="1"/>
</dbReference>
<comment type="similarity">
    <text evidence="15">Belongs to the glycosyl hydrolase 16 family. CRH1 subfamily.</text>
</comment>
<dbReference type="GO" id="GO:0016757">
    <property type="term" value="F:glycosyltransferase activity"/>
    <property type="evidence" value="ECO:0007669"/>
    <property type="project" value="UniProtKB-KW"/>
</dbReference>
<keyword evidence="14" id="KW-0961">Cell wall biogenesis/degradation</keyword>
<keyword evidence="11" id="KW-0325">Glycoprotein</keyword>
<feature type="compositionally biased region" description="Low complexity" evidence="19">
    <location>
        <begin position="380"/>
        <end position="408"/>
    </location>
</feature>
<evidence type="ECO:0000256" key="18">
    <source>
        <dbReference type="PIRSR" id="PIRSR037299-2"/>
    </source>
</evidence>
<evidence type="ECO:0000256" key="11">
    <source>
        <dbReference type="ARBA" id="ARBA00023180"/>
    </source>
</evidence>
<keyword evidence="6" id="KW-0808">Transferase</keyword>
<keyword evidence="7 20" id="KW-0732">Signal</keyword>
<dbReference type="PANTHER" id="PTHR10963">
    <property type="entry name" value="GLYCOSYL HYDROLASE-RELATED"/>
    <property type="match status" value="1"/>
</dbReference>
<dbReference type="PROSITE" id="PS51257">
    <property type="entry name" value="PROKAR_LIPOPROTEIN"/>
    <property type="match status" value="1"/>
</dbReference>
<name>I6NDP3_ERECY</name>
<protein>
    <recommendedName>
        <fullName evidence="16">Crh-like protein</fullName>
        <ecNumber evidence="16">3.2.-.-</ecNumber>
    </recommendedName>
</protein>
<dbReference type="EMBL" id="CP002501">
    <property type="protein sequence ID" value="AET40185.1"/>
    <property type="molecule type" value="Genomic_DNA"/>
</dbReference>
<dbReference type="OMA" id="AQWETHY"/>
<dbReference type="PROSITE" id="PS51762">
    <property type="entry name" value="GH16_2"/>
    <property type="match status" value="1"/>
</dbReference>
<evidence type="ECO:0000256" key="7">
    <source>
        <dbReference type="ARBA" id="ARBA00022729"/>
    </source>
</evidence>
<dbReference type="AlphaFoldDB" id="I6NDP3"/>
<keyword evidence="5" id="KW-0328">Glycosyltransferase</keyword>
<dbReference type="Gene3D" id="2.60.120.200">
    <property type="match status" value="1"/>
</dbReference>
<evidence type="ECO:0000256" key="1">
    <source>
        <dbReference type="ARBA" id="ARBA00000822"/>
    </source>
</evidence>
<evidence type="ECO:0000313" key="23">
    <source>
        <dbReference type="Proteomes" id="UP000006790"/>
    </source>
</evidence>
<feature type="compositionally biased region" description="Polar residues" evidence="19">
    <location>
        <begin position="325"/>
        <end position="334"/>
    </location>
</feature>
<dbReference type="CDD" id="cd02183">
    <property type="entry name" value="GH16_fungal_CRH1_transglycosylase"/>
    <property type="match status" value="1"/>
</dbReference>
<evidence type="ECO:0000256" key="15">
    <source>
        <dbReference type="ARBA" id="ARBA00038074"/>
    </source>
</evidence>
<dbReference type="PIRSF" id="PIRSF037299">
    <property type="entry name" value="Glycosidase_CRH1_prd"/>
    <property type="match status" value="1"/>
</dbReference>
<dbReference type="GO" id="GO:0098552">
    <property type="term" value="C:side of membrane"/>
    <property type="evidence" value="ECO:0007669"/>
    <property type="project" value="UniProtKB-KW"/>
</dbReference>
<feature type="compositionally biased region" description="Acidic residues" evidence="19">
    <location>
        <begin position="286"/>
        <end position="324"/>
    </location>
</feature>
<dbReference type="GO" id="GO:0000131">
    <property type="term" value="C:incipient cellular bud site"/>
    <property type="evidence" value="ECO:0007669"/>
    <property type="project" value="EnsemblFungi"/>
</dbReference>
<dbReference type="eggNOG" id="ENOG502QQ71">
    <property type="taxonomic scope" value="Eukaryota"/>
</dbReference>
<keyword evidence="4" id="KW-0336">GPI-anchor</keyword>
<evidence type="ECO:0000256" key="17">
    <source>
        <dbReference type="PIRSR" id="PIRSR037299-1"/>
    </source>
</evidence>
<dbReference type="OrthoDB" id="4781at2759"/>
<evidence type="ECO:0000256" key="3">
    <source>
        <dbReference type="ARBA" id="ARBA00004589"/>
    </source>
</evidence>
<dbReference type="PANTHER" id="PTHR10963:SF68">
    <property type="entry name" value="GLYCOSIDASE CRH1-RELATED"/>
    <property type="match status" value="1"/>
</dbReference>
<dbReference type="InParanoid" id="I6NDP3"/>
<feature type="active site" description="Nucleophile" evidence="17">
    <location>
        <position position="120"/>
    </location>
</feature>
<accession>I6NDP3</accession>
<evidence type="ECO:0000256" key="19">
    <source>
        <dbReference type="SAM" id="MobiDB-lite"/>
    </source>
</evidence>
<evidence type="ECO:0000256" key="2">
    <source>
        <dbReference type="ARBA" id="ARBA00004196"/>
    </source>
</evidence>
<feature type="domain" description="GH16" evidence="21">
    <location>
        <begin position="30"/>
        <end position="234"/>
    </location>
</feature>
<keyword evidence="13" id="KW-0326">Glycosidase</keyword>
<keyword evidence="10 18" id="KW-1015">Disulfide bond</keyword>
<evidence type="ECO:0000256" key="16">
    <source>
        <dbReference type="PIRNR" id="PIRNR037299"/>
    </source>
</evidence>
<dbReference type="GO" id="GO:0005975">
    <property type="term" value="P:carbohydrate metabolic process"/>
    <property type="evidence" value="ECO:0007669"/>
    <property type="project" value="InterPro"/>
</dbReference>
<dbReference type="InterPro" id="IPR050546">
    <property type="entry name" value="Glycosyl_Hydrlase_16"/>
</dbReference>
<evidence type="ECO:0000256" key="10">
    <source>
        <dbReference type="ARBA" id="ARBA00023157"/>
    </source>
</evidence>
<comment type="subcellular location">
    <subcellularLocation>
        <location evidence="2">Cell envelope</location>
    </subcellularLocation>
    <subcellularLocation>
        <location evidence="3">Membrane</location>
        <topology evidence="3">Lipid-anchor</topology>
        <topology evidence="3">GPI-anchor</topology>
    </subcellularLocation>
</comment>
<dbReference type="FunCoup" id="I6NDP3">
    <property type="interactions" value="38"/>
</dbReference>
<evidence type="ECO:0000313" key="22">
    <source>
        <dbReference type="EMBL" id="AET40185.1"/>
    </source>
</evidence>
<evidence type="ECO:0000256" key="9">
    <source>
        <dbReference type="ARBA" id="ARBA00023136"/>
    </source>
</evidence>